<keyword evidence="11" id="KW-1185">Reference proteome</keyword>
<name>A0ABR3FYK1_9AGAR</name>
<evidence type="ECO:0000256" key="3">
    <source>
        <dbReference type="ARBA" id="ARBA00020628"/>
    </source>
</evidence>
<dbReference type="PANTHER" id="PTHR35784">
    <property type="entry name" value="MEDIATOR OF RNA POLYMERASE II TRANSCRIPTION SUBUNIT 5"/>
    <property type="match status" value="1"/>
</dbReference>
<dbReference type="Proteomes" id="UP001465976">
    <property type="component" value="Unassembled WGS sequence"/>
</dbReference>
<organism evidence="10 11">
    <name type="scientific">Marasmius crinis-equi</name>
    <dbReference type="NCBI Taxonomy" id="585013"/>
    <lineage>
        <taxon>Eukaryota</taxon>
        <taxon>Fungi</taxon>
        <taxon>Dikarya</taxon>
        <taxon>Basidiomycota</taxon>
        <taxon>Agaricomycotina</taxon>
        <taxon>Agaricomycetes</taxon>
        <taxon>Agaricomycetidae</taxon>
        <taxon>Agaricales</taxon>
        <taxon>Marasmiineae</taxon>
        <taxon>Marasmiaceae</taxon>
        <taxon>Marasmius</taxon>
    </lineage>
</organism>
<dbReference type="EMBL" id="JBAHYK010000032">
    <property type="protein sequence ID" value="KAL0580378.1"/>
    <property type="molecule type" value="Genomic_DNA"/>
</dbReference>
<keyword evidence="7 9" id="KW-0539">Nucleus</keyword>
<reference evidence="10 11" key="1">
    <citation type="submission" date="2024-02" db="EMBL/GenBank/DDBJ databases">
        <title>A draft genome for the cacao thread blight pathogen Marasmius crinis-equi.</title>
        <authorList>
            <person name="Cohen S.P."/>
            <person name="Baruah I.K."/>
            <person name="Amoako-Attah I."/>
            <person name="Bukari Y."/>
            <person name="Meinhardt L.W."/>
            <person name="Bailey B.A."/>
        </authorList>
    </citation>
    <scope>NUCLEOTIDE SEQUENCE [LARGE SCALE GENOMIC DNA]</scope>
    <source>
        <strain evidence="10 11">GH-76</strain>
    </source>
</reference>
<evidence type="ECO:0000256" key="5">
    <source>
        <dbReference type="ARBA" id="ARBA00023159"/>
    </source>
</evidence>
<evidence type="ECO:0000256" key="8">
    <source>
        <dbReference type="ARBA" id="ARBA00031256"/>
    </source>
</evidence>
<evidence type="ECO:0000313" key="10">
    <source>
        <dbReference type="EMBL" id="KAL0580378.1"/>
    </source>
</evidence>
<keyword evidence="4 9" id="KW-0805">Transcription regulation</keyword>
<dbReference type="PANTHER" id="PTHR35784:SF1">
    <property type="entry name" value="MEDIATOR OF RNA POLYMERASE II TRANSCRIPTION SUBUNIT 5"/>
    <property type="match status" value="1"/>
</dbReference>
<evidence type="ECO:0000256" key="7">
    <source>
        <dbReference type="ARBA" id="ARBA00023242"/>
    </source>
</evidence>
<evidence type="ECO:0000313" key="11">
    <source>
        <dbReference type="Proteomes" id="UP001465976"/>
    </source>
</evidence>
<keyword evidence="6 9" id="KW-0804">Transcription</keyword>
<evidence type="ECO:0000256" key="6">
    <source>
        <dbReference type="ARBA" id="ARBA00023163"/>
    </source>
</evidence>
<dbReference type="InterPro" id="IPR014801">
    <property type="entry name" value="Mediator_Med5_fun"/>
</dbReference>
<comment type="subunit">
    <text evidence="9">Component of the Mediator complex.</text>
</comment>
<evidence type="ECO:0000256" key="1">
    <source>
        <dbReference type="ARBA" id="ARBA00004123"/>
    </source>
</evidence>
<comment type="function">
    <text evidence="9">Component of the Mediator complex, a coactivator involved in the regulated transcription of nearly all RNA polymerase II-dependent genes. Mediator functions as a bridge to convey information from gene-specific regulatory proteins to the basal RNA polymerase II transcription machinery. Mediator is recruited to promoters by direct interactions with regulatory proteins and serves as a scaffold for the assembly of a functional preinitiation complex with RNA polymerase II and the general transcription factors.</text>
</comment>
<sequence length="602" mass="66597">MLTFPQKIAHQGAFTALMRRNDLLASVYNILSKVEKPEEQRQLPRSLIQQLLGLGLVDQRIAVSLDSRISNFHVSSLQSEAEEAGHTPESYLEWKVSRDSPEDTVLWMDKIWSNCGSHTIFCDFVCTRIATCAGRFDVEGLSQLCRILHLRDYAVDILALHTKLTDPISQILLFLEDYNCETVGDPQSATNLLGTIVMFLQSTFSRFKIQRKNFIVKERQLSCEYLISTPKAFSQNDVPPEDMGTFSAWQKTLFDSSSEGIEDTILRSTHPKTLLRLSSTLLLHAIGMNLEGRIDDETLNNGVMYFTDPVLNWTLVSVVKALLQEIQRRNFDARKHFEVLQSILTSQSCPNAVILLCGPLVLSLLAKTKQKEGPQSSSFNAEATQKVISEVLGTNQAGFVEGLVSTSRYAAWRNQPKQAIQDALASARAGKGPFIDVARCLKVLAPTRFLELLWSQLVVAAGVGGSTEGGKRLAVFILTLPFPGSPPLFPIFINTVLPSLISHIDQLPASDQAVQTELLHSILTSLFTAAISTEVAMRSVLGQQGPVLGQHSSVMARRLVTELRTRKHSYTSKSLSQRLSSSTSCVANFPIFMELGAPTRSS</sequence>
<comment type="caution">
    <text evidence="10">The sequence shown here is derived from an EMBL/GenBank/DDBJ whole genome shotgun (WGS) entry which is preliminary data.</text>
</comment>
<comment type="similarity">
    <text evidence="2 9">Belongs to the Mediator complex subunit 5 family.</text>
</comment>
<comment type="subcellular location">
    <subcellularLocation>
        <location evidence="1 9">Nucleus</location>
    </subcellularLocation>
</comment>
<accession>A0ABR3FYK1</accession>
<evidence type="ECO:0000256" key="9">
    <source>
        <dbReference type="RuleBase" id="RU364142"/>
    </source>
</evidence>
<evidence type="ECO:0000256" key="4">
    <source>
        <dbReference type="ARBA" id="ARBA00023015"/>
    </source>
</evidence>
<gene>
    <name evidence="9" type="primary">MED5</name>
    <name evidence="10" type="ORF">V5O48_001623</name>
</gene>
<keyword evidence="5 9" id="KW-0010">Activator</keyword>
<protein>
    <recommendedName>
        <fullName evidence="3 9">Mediator of RNA polymerase II transcription subunit 5</fullName>
    </recommendedName>
    <alternativeName>
        <fullName evidence="8 9">Mediator complex subunit 5</fullName>
    </alternativeName>
</protein>
<evidence type="ECO:0000256" key="2">
    <source>
        <dbReference type="ARBA" id="ARBA00008782"/>
    </source>
</evidence>
<proteinExistence type="inferred from homology"/>
<dbReference type="Pfam" id="PF08689">
    <property type="entry name" value="Med5"/>
    <property type="match status" value="1"/>
</dbReference>